<dbReference type="GO" id="GO:0006231">
    <property type="term" value="P:dTMP biosynthetic process"/>
    <property type="evidence" value="ECO:0007669"/>
    <property type="project" value="InterPro"/>
</dbReference>
<name>A0A9D0ZME9_9FIRM</name>
<dbReference type="InterPro" id="IPR003669">
    <property type="entry name" value="Thymidylate_synthase_ThyX"/>
</dbReference>
<dbReference type="PANTHER" id="PTHR34934:SF1">
    <property type="entry name" value="FLAVIN-DEPENDENT THYMIDYLATE SYNTHASE"/>
    <property type="match status" value="1"/>
</dbReference>
<reference evidence="1" key="2">
    <citation type="journal article" date="2021" name="PeerJ">
        <title>Extensive microbial diversity within the chicken gut microbiome revealed by metagenomics and culture.</title>
        <authorList>
            <person name="Gilroy R."/>
            <person name="Ravi A."/>
            <person name="Getino M."/>
            <person name="Pursley I."/>
            <person name="Horton D.L."/>
            <person name="Alikhan N.F."/>
            <person name="Baker D."/>
            <person name="Gharbi K."/>
            <person name="Hall N."/>
            <person name="Watson M."/>
            <person name="Adriaenssens E.M."/>
            <person name="Foster-Nyarko E."/>
            <person name="Jarju S."/>
            <person name="Secka A."/>
            <person name="Antonio M."/>
            <person name="Oren A."/>
            <person name="Chaudhuri R.R."/>
            <person name="La Ragione R."/>
            <person name="Hildebrand F."/>
            <person name="Pallen M.J."/>
        </authorList>
    </citation>
    <scope>NUCLEOTIDE SEQUENCE</scope>
    <source>
        <strain evidence="1">ChiSjej6B24-2974</strain>
    </source>
</reference>
<dbReference type="PROSITE" id="PS51331">
    <property type="entry name" value="THYX"/>
    <property type="match status" value="2"/>
</dbReference>
<dbReference type="PANTHER" id="PTHR34934">
    <property type="entry name" value="FLAVIN-DEPENDENT THYMIDYLATE SYNTHASE"/>
    <property type="match status" value="1"/>
</dbReference>
<dbReference type="GO" id="GO:0050660">
    <property type="term" value="F:flavin adenine dinucleotide binding"/>
    <property type="evidence" value="ECO:0007669"/>
    <property type="project" value="InterPro"/>
</dbReference>
<evidence type="ECO:0000313" key="1">
    <source>
        <dbReference type="EMBL" id="HIQ83095.1"/>
    </source>
</evidence>
<sequence>MNAGKATILQFKREALKVVASAGRISTTGGSALEVLDKSDGGEKDLRLVGKVLSSGHRSVLEHQTLSIAFDNVSVLVEQFAIEFRLASFTVKSRRYVDFSGAGFVVPEGAPEGFARRMEALFDLYGRLLDLGVPREDARFVLPYCFRSNFYMTLNAREFVHFVSAMLYGRGARYPELRALGASLKEQFDCFYPGVIDPSAVSTTAAEPLPTAFSEGSASVGDARLLSKPDCRLLLAEALKFSGRGNKSEFLLTDERPRELELLNFVFNVRNVSLSCVTHFARHRMQSPLFMPTLDALARGNYVLPETIAALPEARAAYEDAFRTQTGFVREMIQRGLRMEDAAYCTLSGHTADLLFGMNARELLHFFKLRTCERAQWEIRAVARQMLAQLRACEGGLFDGYGPSCLVTGRCPEGRLSCGRPRKRGEMEI</sequence>
<dbReference type="Gene3D" id="3.30.1360.170">
    <property type="match status" value="2"/>
</dbReference>
<comment type="caution">
    <text evidence="1">The sequence shown here is derived from an EMBL/GenBank/DDBJ whole genome shotgun (WGS) entry which is preliminary data.</text>
</comment>
<protein>
    <submittedName>
        <fullName evidence="1">FAD-dependent thymidylate synthase</fullName>
    </submittedName>
</protein>
<proteinExistence type="predicted"/>
<dbReference type="EMBL" id="DVFZ01000085">
    <property type="protein sequence ID" value="HIQ83095.1"/>
    <property type="molecule type" value="Genomic_DNA"/>
</dbReference>
<gene>
    <name evidence="1" type="ORF">IAA52_08330</name>
</gene>
<evidence type="ECO:0000313" key="2">
    <source>
        <dbReference type="Proteomes" id="UP000824260"/>
    </source>
</evidence>
<reference evidence="1" key="1">
    <citation type="submission" date="2020-10" db="EMBL/GenBank/DDBJ databases">
        <authorList>
            <person name="Gilroy R."/>
        </authorList>
    </citation>
    <scope>NUCLEOTIDE SEQUENCE</scope>
    <source>
        <strain evidence="1">ChiSjej6B24-2974</strain>
    </source>
</reference>
<dbReference type="GO" id="GO:0004799">
    <property type="term" value="F:thymidylate synthase activity"/>
    <property type="evidence" value="ECO:0007669"/>
    <property type="project" value="TreeGrafter"/>
</dbReference>
<organism evidence="1 2">
    <name type="scientific">Candidatus Pullichristensenella stercorigallinarum</name>
    <dbReference type="NCBI Taxonomy" id="2840909"/>
    <lineage>
        <taxon>Bacteria</taxon>
        <taxon>Bacillati</taxon>
        <taxon>Bacillota</taxon>
        <taxon>Clostridia</taxon>
        <taxon>Candidatus Pullichristensenella</taxon>
    </lineage>
</organism>
<dbReference type="SUPFAM" id="SSF69796">
    <property type="entry name" value="Thymidylate synthase-complementing protein Thy1"/>
    <property type="match status" value="2"/>
</dbReference>
<dbReference type="GO" id="GO:0050797">
    <property type="term" value="F:thymidylate synthase (FAD) activity"/>
    <property type="evidence" value="ECO:0007669"/>
    <property type="project" value="InterPro"/>
</dbReference>
<dbReference type="AlphaFoldDB" id="A0A9D0ZME9"/>
<dbReference type="InterPro" id="IPR036098">
    <property type="entry name" value="Thymidylate_synthase_ThyX_sf"/>
</dbReference>
<dbReference type="GO" id="GO:0070402">
    <property type="term" value="F:NADPH binding"/>
    <property type="evidence" value="ECO:0007669"/>
    <property type="project" value="TreeGrafter"/>
</dbReference>
<dbReference type="Proteomes" id="UP000824260">
    <property type="component" value="Unassembled WGS sequence"/>
</dbReference>
<dbReference type="Pfam" id="PF02511">
    <property type="entry name" value="Thy1"/>
    <property type="match status" value="2"/>
</dbReference>
<dbReference type="CDD" id="cd20175">
    <property type="entry name" value="ThyX"/>
    <property type="match status" value="2"/>
</dbReference>
<accession>A0A9D0ZME9</accession>